<evidence type="ECO:0000256" key="2">
    <source>
        <dbReference type="ARBA" id="ARBA00005695"/>
    </source>
</evidence>
<comment type="similarity">
    <text evidence="2">Belongs to the bacterial solute-binding protein 5 family.</text>
</comment>
<dbReference type="GO" id="GO:0042884">
    <property type="term" value="P:microcin transport"/>
    <property type="evidence" value="ECO:0007669"/>
    <property type="project" value="TreeGrafter"/>
</dbReference>
<feature type="domain" description="Solute-binding protein family 5" evidence="5">
    <location>
        <begin position="106"/>
        <end position="513"/>
    </location>
</feature>
<dbReference type="Gene3D" id="3.40.190.10">
    <property type="entry name" value="Periplasmic binding protein-like II"/>
    <property type="match status" value="1"/>
</dbReference>
<dbReference type="SUPFAM" id="SSF53850">
    <property type="entry name" value="Periplasmic binding protein-like II"/>
    <property type="match status" value="1"/>
</dbReference>
<comment type="subcellular location">
    <subcellularLocation>
        <location evidence="1">Periplasm</location>
    </subcellularLocation>
</comment>
<dbReference type="PANTHER" id="PTHR30290">
    <property type="entry name" value="PERIPLASMIC BINDING COMPONENT OF ABC TRANSPORTER"/>
    <property type="match status" value="1"/>
</dbReference>
<dbReference type="PIRSF" id="PIRSF002741">
    <property type="entry name" value="MppA"/>
    <property type="match status" value="1"/>
</dbReference>
<evidence type="ECO:0000259" key="5">
    <source>
        <dbReference type="Pfam" id="PF00496"/>
    </source>
</evidence>
<dbReference type="InterPro" id="IPR030678">
    <property type="entry name" value="Peptide/Ni-bd"/>
</dbReference>
<gene>
    <name evidence="6" type="ORF">C7450_111239</name>
</gene>
<organism evidence="6 7">
    <name type="scientific">Chelatococcus asaccharovorans</name>
    <dbReference type="NCBI Taxonomy" id="28210"/>
    <lineage>
        <taxon>Bacteria</taxon>
        <taxon>Pseudomonadati</taxon>
        <taxon>Pseudomonadota</taxon>
        <taxon>Alphaproteobacteria</taxon>
        <taxon>Hyphomicrobiales</taxon>
        <taxon>Chelatococcaceae</taxon>
        <taxon>Chelatococcus</taxon>
    </lineage>
</organism>
<protein>
    <submittedName>
        <fullName evidence="6">Microcin C transport system substrate-binding protein</fullName>
    </submittedName>
</protein>
<feature type="chain" id="PRO_5015863350" evidence="4">
    <location>
        <begin position="23"/>
        <end position="620"/>
    </location>
</feature>
<accession>A0A2V3TZ86</accession>
<dbReference type="Proteomes" id="UP000248021">
    <property type="component" value="Unassembled WGS sequence"/>
</dbReference>
<evidence type="ECO:0000313" key="6">
    <source>
        <dbReference type="EMBL" id="PXW54706.1"/>
    </source>
</evidence>
<dbReference type="EMBL" id="QJJK01000011">
    <property type="protein sequence ID" value="PXW54706.1"/>
    <property type="molecule type" value="Genomic_DNA"/>
</dbReference>
<dbReference type="Pfam" id="PF00496">
    <property type="entry name" value="SBP_bac_5"/>
    <property type="match status" value="1"/>
</dbReference>
<dbReference type="GO" id="GO:1904680">
    <property type="term" value="F:peptide transmembrane transporter activity"/>
    <property type="evidence" value="ECO:0007669"/>
    <property type="project" value="TreeGrafter"/>
</dbReference>
<dbReference type="Gene3D" id="3.10.105.10">
    <property type="entry name" value="Dipeptide-binding Protein, Domain 3"/>
    <property type="match status" value="1"/>
</dbReference>
<dbReference type="AlphaFoldDB" id="A0A2V3TZ86"/>
<feature type="signal peptide" evidence="4">
    <location>
        <begin position="1"/>
        <end position="22"/>
    </location>
</feature>
<evidence type="ECO:0000256" key="1">
    <source>
        <dbReference type="ARBA" id="ARBA00004418"/>
    </source>
</evidence>
<dbReference type="InterPro" id="IPR039424">
    <property type="entry name" value="SBP_5"/>
</dbReference>
<sequence>MQFRLVAIACLAALVAPFSAAKAEMSWRHGLSLVGEPKYPQGFAHFDYVNPSAPQGGTLRLGSIGGFDNFNLALTGLKGELEIGISRIYDTLMTSSLDEISSEYGLVAESVSYPDDISSVTFRLRPQARFHDGTKMTPEDVIFSFETLKATSPMYMAYWRNVAKAEATGPNEVTFTFDEKGNRELPLIVGQLTVLPKHWWQGKTANGTPRDVTATTLEPPLGSGPYRMKTFEAGRYAVYEQVADYWAKDLPVNRGTNNFGEIRYDYFRDATVLFEAFKGDRIDWRRENVIRNWMTAYDFPAARDGRIVREEFPIRNLGIMQGMVFNLRREKFQDIRVRRAFNYAFDFEELNRTIFFDRYERINSFFFGTELASSGLPQGRELELLNAVKDKVPPEVFTTPYANPVGGTTEKKRDNLRTALGLLREAGYELKGTRLVDARTGTPFTMEILGYDQTMERWAAPFKAALERLGIGVSLRIVDAAQYQNRLRSFDFDATATLFPQSLSPGNEQRDFWGSHAADQPGSYNLAGIKNPAVDALIEQIIYAKTREELVAATHALDRVLLWSAYVVPQYYFMKELTARWDRFDHPKTMPYFGGAAFPTVWWSKAAAAANDNSRVGRNP</sequence>
<dbReference type="InterPro" id="IPR000914">
    <property type="entry name" value="SBP_5_dom"/>
</dbReference>
<dbReference type="GO" id="GO:0015833">
    <property type="term" value="P:peptide transport"/>
    <property type="evidence" value="ECO:0007669"/>
    <property type="project" value="TreeGrafter"/>
</dbReference>
<dbReference type="GO" id="GO:0030288">
    <property type="term" value="C:outer membrane-bounded periplasmic space"/>
    <property type="evidence" value="ECO:0007669"/>
    <property type="project" value="TreeGrafter"/>
</dbReference>
<evidence type="ECO:0000256" key="3">
    <source>
        <dbReference type="ARBA" id="ARBA00022729"/>
    </source>
</evidence>
<comment type="caution">
    <text evidence="6">The sequence shown here is derived from an EMBL/GenBank/DDBJ whole genome shotgun (WGS) entry which is preliminary data.</text>
</comment>
<evidence type="ECO:0000256" key="4">
    <source>
        <dbReference type="SAM" id="SignalP"/>
    </source>
</evidence>
<evidence type="ECO:0000313" key="7">
    <source>
        <dbReference type="Proteomes" id="UP000248021"/>
    </source>
</evidence>
<reference evidence="6 7" key="1">
    <citation type="submission" date="2018-05" db="EMBL/GenBank/DDBJ databases">
        <title>Genomic Encyclopedia of Type Strains, Phase IV (KMG-IV): sequencing the most valuable type-strain genomes for metagenomic binning, comparative biology and taxonomic classification.</title>
        <authorList>
            <person name="Goeker M."/>
        </authorList>
    </citation>
    <scope>NUCLEOTIDE SEQUENCE [LARGE SCALE GENOMIC DNA]</scope>
    <source>
        <strain evidence="6 7">DSM 6462</strain>
    </source>
</reference>
<dbReference type="CDD" id="cd08497">
    <property type="entry name" value="MbnE-like"/>
    <property type="match status" value="1"/>
</dbReference>
<proteinExistence type="inferred from homology"/>
<dbReference type="GO" id="GO:0043190">
    <property type="term" value="C:ATP-binding cassette (ABC) transporter complex"/>
    <property type="evidence" value="ECO:0007669"/>
    <property type="project" value="InterPro"/>
</dbReference>
<dbReference type="RefSeq" id="WP_425351258.1">
    <property type="nucleotide sequence ID" value="NZ_JAHBRY010000001.1"/>
</dbReference>
<keyword evidence="7" id="KW-1185">Reference proteome</keyword>
<keyword evidence="3 4" id="KW-0732">Signal</keyword>
<dbReference type="PANTHER" id="PTHR30290:SF64">
    <property type="entry name" value="ABC TRANSPORTER PERIPLASMIC BINDING PROTEIN"/>
    <property type="match status" value="1"/>
</dbReference>
<name>A0A2V3TZ86_9HYPH</name>